<feature type="transmembrane region" description="Helical" evidence="5">
    <location>
        <begin position="188"/>
        <end position="207"/>
    </location>
</feature>
<dbReference type="PANTHER" id="PTHR11453">
    <property type="entry name" value="ANION EXCHANGE PROTEIN"/>
    <property type="match status" value="1"/>
</dbReference>
<evidence type="ECO:0000256" key="5">
    <source>
        <dbReference type="SAM" id="Phobius"/>
    </source>
</evidence>
<dbReference type="Proteomes" id="UP000321570">
    <property type="component" value="Unassembled WGS sequence"/>
</dbReference>
<feature type="non-terminal residue" evidence="7">
    <location>
        <position position="255"/>
    </location>
</feature>
<comment type="subcellular location">
    <subcellularLocation>
        <location evidence="1">Membrane</location>
        <topology evidence="1">Multi-pass membrane protein</topology>
    </subcellularLocation>
</comment>
<protein>
    <recommendedName>
        <fullName evidence="6">Bicarbonate transporter-like transmembrane domain-containing protein</fullName>
    </recommendedName>
</protein>
<evidence type="ECO:0000313" key="7">
    <source>
        <dbReference type="EMBL" id="VUZ52428.1"/>
    </source>
</evidence>
<evidence type="ECO:0000256" key="4">
    <source>
        <dbReference type="ARBA" id="ARBA00023136"/>
    </source>
</evidence>
<dbReference type="InterPro" id="IPR011531">
    <property type="entry name" value="HCO3_transpt-like_TM_dom"/>
</dbReference>
<sequence length="255" mass="28232">MFVSIAFLVEAYRGTAKEFRAHYIDCIPPSQCPRPDDLAMAKSANQYSMLNNHSLNPTALSSTSYNHTSAALLLSPLAMVFNDSGNGSASAANATAVNKAVCKPEVAILYLLLLACTFWICSSMLNFTRTPFLTETKRELIHDFALPSAVLVMSFVGSFLFKKVELTPYKVDTDTFKWKIADFHKLNWTHILVAMGLSFPLSLLFFLEQNIASVIVNSPSNKLKKGTSYHWDLFVLGVINVLLSLFGLPWVHGAL</sequence>
<proteinExistence type="predicted"/>
<keyword evidence="4 5" id="KW-0472">Membrane</keyword>
<feature type="transmembrane region" description="Helical" evidence="5">
    <location>
        <begin position="107"/>
        <end position="128"/>
    </location>
</feature>
<dbReference type="InterPro" id="IPR003020">
    <property type="entry name" value="HCO3_transpt_euk"/>
</dbReference>
<dbReference type="Gene3D" id="1.20.1070.10">
    <property type="entry name" value="Rhodopsin 7-helix transmembrane proteins"/>
    <property type="match status" value="1"/>
</dbReference>
<dbReference type="GO" id="GO:0050801">
    <property type="term" value="P:monoatomic ion homeostasis"/>
    <property type="evidence" value="ECO:0007669"/>
    <property type="project" value="TreeGrafter"/>
</dbReference>
<feature type="domain" description="Bicarbonate transporter-like transmembrane" evidence="6">
    <location>
        <begin position="1"/>
        <end position="254"/>
    </location>
</feature>
<dbReference type="PRINTS" id="PR01231">
    <property type="entry name" value="HCO3TRNSPORT"/>
</dbReference>
<dbReference type="GO" id="GO:0006820">
    <property type="term" value="P:monoatomic anion transport"/>
    <property type="evidence" value="ECO:0007669"/>
    <property type="project" value="InterPro"/>
</dbReference>
<keyword evidence="3 5" id="KW-1133">Transmembrane helix</keyword>
<dbReference type="PANTHER" id="PTHR11453:SF127">
    <property type="entry name" value="SOLUTE CARRIER FAMILY 4 MEMBER 11"/>
    <property type="match status" value="1"/>
</dbReference>
<evidence type="ECO:0000256" key="3">
    <source>
        <dbReference type="ARBA" id="ARBA00022989"/>
    </source>
</evidence>
<keyword evidence="2 5" id="KW-0812">Transmembrane</keyword>
<dbReference type="EMBL" id="CABIJS010000499">
    <property type="protein sequence ID" value="VUZ52428.1"/>
    <property type="molecule type" value="Genomic_DNA"/>
</dbReference>
<dbReference type="AlphaFoldDB" id="A0A564Z0J4"/>
<feature type="transmembrane region" description="Helical" evidence="5">
    <location>
        <begin position="228"/>
        <end position="251"/>
    </location>
</feature>
<evidence type="ECO:0000256" key="2">
    <source>
        <dbReference type="ARBA" id="ARBA00022692"/>
    </source>
</evidence>
<evidence type="ECO:0000256" key="1">
    <source>
        <dbReference type="ARBA" id="ARBA00004141"/>
    </source>
</evidence>
<keyword evidence="8" id="KW-1185">Reference proteome</keyword>
<evidence type="ECO:0000259" key="6">
    <source>
        <dbReference type="Pfam" id="PF00955"/>
    </source>
</evidence>
<feature type="transmembrane region" description="Helical" evidence="5">
    <location>
        <begin position="140"/>
        <end position="161"/>
    </location>
</feature>
<dbReference type="Pfam" id="PF00955">
    <property type="entry name" value="HCO3_cotransp"/>
    <property type="match status" value="1"/>
</dbReference>
<reference evidence="7 8" key="1">
    <citation type="submission" date="2019-07" db="EMBL/GenBank/DDBJ databases">
        <authorList>
            <person name="Jastrzebski P J."/>
            <person name="Paukszto L."/>
            <person name="Jastrzebski P J."/>
        </authorList>
    </citation>
    <scope>NUCLEOTIDE SEQUENCE [LARGE SCALE GENOMIC DNA]</scope>
    <source>
        <strain evidence="7 8">WMS-il1</strain>
    </source>
</reference>
<organism evidence="7 8">
    <name type="scientific">Hymenolepis diminuta</name>
    <name type="common">Rat tapeworm</name>
    <dbReference type="NCBI Taxonomy" id="6216"/>
    <lineage>
        <taxon>Eukaryota</taxon>
        <taxon>Metazoa</taxon>
        <taxon>Spiralia</taxon>
        <taxon>Lophotrochozoa</taxon>
        <taxon>Platyhelminthes</taxon>
        <taxon>Cestoda</taxon>
        <taxon>Eucestoda</taxon>
        <taxon>Cyclophyllidea</taxon>
        <taxon>Hymenolepididae</taxon>
        <taxon>Hymenolepis</taxon>
    </lineage>
</organism>
<gene>
    <name evidence="7" type="ORF">WMSIL1_LOCUS10948</name>
</gene>
<dbReference type="GO" id="GO:0016323">
    <property type="term" value="C:basolateral plasma membrane"/>
    <property type="evidence" value="ECO:0007669"/>
    <property type="project" value="TreeGrafter"/>
</dbReference>
<accession>A0A564Z0J4</accession>
<dbReference type="GO" id="GO:0005452">
    <property type="term" value="F:solute:inorganic anion antiporter activity"/>
    <property type="evidence" value="ECO:0007669"/>
    <property type="project" value="InterPro"/>
</dbReference>
<name>A0A564Z0J4_HYMDI</name>
<evidence type="ECO:0000313" key="8">
    <source>
        <dbReference type="Proteomes" id="UP000321570"/>
    </source>
</evidence>